<dbReference type="Proteomes" id="UP000198480">
    <property type="component" value="Unassembled WGS sequence"/>
</dbReference>
<dbReference type="InterPro" id="IPR000620">
    <property type="entry name" value="EamA_dom"/>
</dbReference>
<dbReference type="EMBL" id="FZOK01000001">
    <property type="protein sequence ID" value="SNR93314.1"/>
    <property type="molecule type" value="Genomic_DNA"/>
</dbReference>
<feature type="transmembrane region" description="Helical" evidence="5">
    <location>
        <begin position="255"/>
        <end position="273"/>
    </location>
</feature>
<dbReference type="Gene3D" id="1.10.3730.20">
    <property type="match status" value="1"/>
</dbReference>
<name>A0A239AE46_9BACT</name>
<proteinExistence type="predicted"/>
<sequence length="276" mass="30632">MSKKSVQHMLLAGFLFALMNVSVKLIPHIPAIEIILFRSVLSFFMTYIALKRIHVPLFGKNKPLLITRGIAGSIGLMAFFYNLQTIPLASAVTINYLAPIFTTILGIFIVKEKVAKRKYIFFGISFVGVLIIEGFDPRISAFDLGVGLIASLAMGVAYNVIRKLKNSEHPLVIMFYFPLITTPIAAVVSYFFWVMPQGWDWVVLLTVGVLTQGAQYFMTLAYQNANLSKVASLSYVGIVYALGFGFLIFDETYSLLTYLGMILVLAGVLLNVTSKK</sequence>
<feature type="domain" description="EamA" evidence="6">
    <location>
        <begin position="147"/>
        <end position="272"/>
    </location>
</feature>
<evidence type="ECO:0000256" key="4">
    <source>
        <dbReference type="ARBA" id="ARBA00023136"/>
    </source>
</evidence>
<feature type="transmembrane region" description="Helical" evidence="5">
    <location>
        <begin position="230"/>
        <end position="249"/>
    </location>
</feature>
<evidence type="ECO:0000259" key="6">
    <source>
        <dbReference type="Pfam" id="PF00892"/>
    </source>
</evidence>
<feature type="transmembrane region" description="Helical" evidence="5">
    <location>
        <begin position="65"/>
        <end position="83"/>
    </location>
</feature>
<gene>
    <name evidence="7" type="ORF">SAMN06295967_10145</name>
</gene>
<organism evidence="7 8">
    <name type="scientific">Belliella buryatensis</name>
    <dbReference type="NCBI Taxonomy" id="1500549"/>
    <lineage>
        <taxon>Bacteria</taxon>
        <taxon>Pseudomonadati</taxon>
        <taxon>Bacteroidota</taxon>
        <taxon>Cytophagia</taxon>
        <taxon>Cytophagales</taxon>
        <taxon>Cyclobacteriaceae</taxon>
        <taxon>Belliella</taxon>
    </lineage>
</organism>
<evidence type="ECO:0000256" key="5">
    <source>
        <dbReference type="SAM" id="Phobius"/>
    </source>
</evidence>
<keyword evidence="8" id="KW-1185">Reference proteome</keyword>
<feature type="domain" description="EamA" evidence="6">
    <location>
        <begin position="9"/>
        <end position="132"/>
    </location>
</feature>
<dbReference type="Pfam" id="PF00892">
    <property type="entry name" value="EamA"/>
    <property type="match status" value="2"/>
</dbReference>
<dbReference type="PANTHER" id="PTHR22911:SF6">
    <property type="entry name" value="SOLUTE CARRIER FAMILY 35 MEMBER G1"/>
    <property type="match status" value="1"/>
</dbReference>
<comment type="subcellular location">
    <subcellularLocation>
        <location evidence="1">Membrane</location>
        <topology evidence="1">Multi-pass membrane protein</topology>
    </subcellularLocation>
</comment>
<dbReference type="AlphaFoldDB" id="A0A239AE46"/>
<dbReference type="InterPro" id="IPR037185">
    <property type="entry name" value="EmrE-like"/>
</dbReference>
<feature type="transmembrane region" description="Helical" evidence="5">
    <location>
        <begin position="119"/>
        <end position="135"/>
    </location>
</feature>
<keyword evidence="4 5" id="KW-0472">Membrane</keyword>
<evidence type="ECO:0000313" key="8">
    <source>
        <dbReference type="Proteomes" id="UP000198480"/>
    </source>
</evidence>
<dbReference type="PANTHER" id="PTHR22911">
    <property type="entry name" value="ACYL-MALONYL CONDENSING ENZYME-RELATED"/>
    <property type="match status" value="1"/>
</dbReference>
<evidence type="ECO:0000256" key="3">
    <source>
        <dbReference type="ARBA" id="ARBA00022989"/>
    </source>
</evidence>
<feature type="transmembrane region" description="Helical" evidence="5">
    <location>
        <begin position="173"/>
        <end position="193"/>
    </location>
</feature>
<dbReference type="GO" id="GO:0016020">
    <property type="term" value="C:membrane"/>
    <property type="evidence" value="ECO:0007669"/>
    <property type="project" value="UniProtKB-SubCell"/>
</dbReference>
<evidence type="ECO:0000313" key="7">
    <source>
        <dbReference type="EMBL" id="SNR93314.1"/>
    </source>
</evidence>
<evidence type="ECO:0000256" key="2">
    <source>
        <dbReference type="ARBA" id="ARBA00022692"/>
    </source>
</evidence>
<feature type="transmembrane region" description="Helical" evidence="5">
    <location>
        <begin position="141"/>
        <end position="161"/>
    </location>
</feature>
<reference evidence="8" key="1">
    <citation type="submission" date="2017-06" db="EMBL/GenBank/DDBJ databases">
        <authorList>
            <person name="Varghese N."/>
            <person name="Submissions S."/>
        </authorList>
    </citation>
    <scope>NUCLEOTIDE SEQUENCE [LARGE SCALE GENOMIC DNA]</scope>
    <source>
        <strain evidence="8">5C</strain>
    </source>
</reference>
<keyword evidence="3 5" id="KW-1133">Transmembrane helix</keyword>
<keyword evidence="2 5" id="KW-0812">Transmembrane</keyword>
<feature type="transmembrane region" description="Helical" evidence="5">
    <location>
        <begin position="89"/>
        <end position="110"/>
    </location>
</feature>
<feature type="transmembrane region" description="Helical" evidence="5">
    <location>
        <begin position="199"/>
        <end position="218"/>
    </location>
</feature>
<evidence type="ECO:0000256" key="1">
    <source>
        <dbReference type="ARBA" id="ARBA00004141"/>
    </source>
</evidence>
<protein>
    <submittedName>
        <fullName evidence="7">EamA domain-containing membrane protein RarD</fullName>
    </submittedName>
</protein>
<dbReference type="SUPFAM" id="SSF103481">
    <property type="entry name" value="Multidrug resistance efflux transporter EmrE"/>
    <property type="match status" value="2"/>
</dbReference>
<feature type="transmembrane region" description="Helical" evidence="5">
    <location>
        <begin position="35"/>
        <end position="53"/>
    </location>
</feature>
<accession>A0A239AE46</accession>